<reference evidence="3" key="1">
    <citation type="journal article" date="2020" name="mSystems">
        <title>Genome- and Community-Level Interaction Insights into Carbon Utilization and Element Cycling Functions of Hydrothermarchaeota in Hydrothermal Sediment.</title>
        <authorList>
            <person name="Zhou Z."/>
            <person name="Liu Y."/>
            <person name="Xu W."/>
            <person name="Pan J."/>
            <person name="Luo Z.H."/>
            <person name="Li M."/>
        </authorList>
    </citation>
    <scope>NUCLEOTIDE SEQUENCE [LARGE SCALE GENOMIC DNA]</scope>
    <source>
        <strain evidence="3">SpSt-6</strain>
    </source>
</reference>
<dbReference type="Pfam" id="PF00881">
    <property type="entry name" value="Nitroreductase"/>
    <property type="match status" value="1"/>
</dbReference>
<accession>A0A7C4NPZ8</accession>
<dbReference type="PANTHER" id="PTHR43745">
    <property type="entry name" value="NITROREDUCTASE MJ1384-RELATED"/>
    <property type="match status" value="1"/>
</dbReference>
<organism evidence="3">
    <name type="scientific">Thermodesulfobacterium geofontis</name>
    <dbReference type="NCBI Taxonomy" id="1295609"/>
    <lineage>
        <taxon>Bacteria</taxon>
        <taxon>Pseudomonadati</taxon>
        <taxon>Thermodesulfobacteriota</taxon>
        <taxon>Thermodesulfobacteria</taxon>
        <taxon>Thermodesulfobacteriales</taxon>
        <taxon>Thermodesulfobacteriaceae</taxon>
        <taxon>Thermodesulfobacterium</taxon>
    </lineage>
</organism>
<keyword evidence="1" id="KW-0472">Membrane</keyword>
<dbReference type="AlphaFoldDB" id="A0A7C4NPZ8"/>
<sequence length="240" mass="26505">MGLKETQAYQFLKFTNLSLKNLGIREAVVPPVSPFKEYPNAKKIKLSIDEFPPTPNFFEILSKRRSKRGYKRAPLSLKEISLLCYSAQGVTGIAGPYLLRTAPSAGALYPIETYLAVNFSSEIEPGIYHLEVRDFSLALLKKGYMGKILSELALGQAFLGGASLVFIWSAVLSRTISKYGSRGLRYIFMDVAHICQNVLLASEALGLKACPVGAFFDEELNKFLELDNGESVIYMATVGK</sequence>
<evidence type="ECO:0000259" key="2">
    <source>
        <dbReference type="Pfam" id="PF00881"/>
    </source>
</evidence>
<dbReference type="SUPFAM" id="SSF55469">
    <property type="entry name" value="FMN-dependent nitroreductase-like"/>
    <property type="match status" value="1"/>
</dbReference>
<feature type="domain" description="Nitroreductase" evidence="2">
    <location>
        <begin position="62"/>
        <end position="240"/>
    </location>
</feature>
<keyword evidence="1" id="KW-1133">Transmembrane helix</keyword>
<feature type="transmembrane region" description="Helical" evidence="1">
    <location>
        <begin position="152"/>
        <end position="172"/>
    </location>
</feature>
<proteinExistence type="predicted"/>
<keyword evidence="1" id="KW-0812">Transmembrane</keyword>
<evidence type="ECO:0000256" key="1">
    <source>
        <dbReference type="SAM" id="Phobius"/>
    </source>
</evidence>
<dbReference type="Gene3D" id="3.40.109.10">
    <property type="entry name" value="NADH Oxidase"/>
    <property type="match status" value="1"/>
</dbReference>
<dbReference type="InterPro" id="IPR052544">
    <property type="entry name" value="Bacteriocin_Proc_Enz"/>
</dbReference>
<dbReference type="PANTHER" id="PTHR43745:SF2">
    <property type="entry name" value="NITROREDUCTASE MJ1384-RELATED"/>
    <property type="match status" value="1"/>
</dbReference>
<gene>
    <name evidence="3" type="ORF">ENT66_00955</name>
</gene>
<dbReference type="CDD" id="cd02142">
    <property type="entry name" value="McbC_SagB-like_oxidoreductase"/>
    <property type="match status" value="1"/>
</dbReference>
<name>A0A7C4NPZ8_9BACT</name>
<dbReference type="InterPro" id="IPR000415">
    <property type="entry name" value="Nitroreductase-like"/>
</dbReference>
<dbReference type="NCBIfam" id="TIGR03605">
    <property type="entry name" value="antibiot_sagB"/>
    <property type="match status" value="1"/>
</dbReference>
<comment type="caution">
    <text evidence="3">The sequence shown here is derived from an EMBL/GenBank/DDBJ whole genome shotgun (WGS) entry which is preliminary data.</text>
</comment>
<dbReference type="GO" id="GO:0016491">
    <property type="term" value="F:oxidoreductase activity"/>
    <property type="evidence" value="ECO:0007669"/>
    <property type="project" value="InterPro"/>
</dbReference>
<dbReference type="InterPro" id="IPR020051">
    <property type="entry name" value="SagB-type_dehydrogenase"/>
</dbReference>
<protein>
    <submittedName>
        <fullName evidence="3">SagB/ThcOx family dehydrogenase</fullName>
    </submittedName>
</protein>
<dbReference type="EMBL" id="DSZN01000015">
    <property type="protein sequence ID" value="HGQ84998.1"/>
    <property type="molecule type" value="Genomic_DNA"/>
</dbReference>
<evidence type="ECO:0000313" key="3">
    <source>
        <dbReference type="EMBL" id="HGQ84998.1"/>
    </source>
</evidence>
<dbReference type="InterPro" id="IPR029479">
    <property type="entry name" value="Nitroreductase"/>
</dbReference>